<name>H1DCQ0_9BACT</name>
<dbReference type="Proteomes" id="UP000004892">
    <property type="component" value="Unassembled WGS sequence"/>
</dbReference>
<dbReference type="Pfam" id="PF00535">
    <property type="entry name" value="Glycos_transf_2"/>
    <property type="match status" value="1"/>
</dbReference>
<organism evidence="2 3">
    <name type="scientific">Odoribacter laneus YIT 12061</name>
    <dbReference type="NCBI Taxonomy" id="742817"/>
    <lineage>
        <taxon>Bacteria</taxon>
        <taxon>Pseudomonadati</taxon>
        <taxon>Bacteroidota</taxon>
        <taxon>Bacteroidia</taxon>
        <taxon>Bacteroidales</taxon>
        <taxon>Odoribacteraceae</taxon>
        <taxon>Odoribacter</taxon>
    </lineage>
</organism>
<dbReference type="STRING" id="742817.HMPREF9449_00107"/>
<evidence type="ECO:0000259" key="1">
    <source>
        <dbReference type="Pfam" id="PF00535"/>
    </source>
</evidence>
<protein>
    <recommendedName>
        <fullName evidence="1">Glycosyltransferase 2-like domain-containing protein</fullName>
    </recommendedName>
</protein>
<accession>H1DCQ0</accession>
<dbReference type="InterPro" id="IPR029044">
    <property type="entry name" value="Nucleotide-diphossugar_trans"/>
</dbReference>
<dbReference type="AlphaFoldDB" id="H1DCQ0"/>
<dbReference type="eggNOG" id="COG0463">
    <property type="taxonomic scope" value="Bacteria"/>
</dbReference>
<dbReference type="InterPro" id="IPR001173">
    <property type="entry name" value="Glyco_trans_2-like"/>
</dbReference>
<evidence type="ECO:0000313" key="2">
    <source>
        <dbReference type="EMBL" id="EHP51105.1"/>
    </source>
</evidence>
<sequence length="303" mass="35377">MNRWYQLYFALADDNKFGLLGKAVNRIVARIVKAKLERQLPIYYLHHPLDCGINTIEQRERKLICSLTSFPARIDEVWKSIETIFRQTYKADEIILWLATSQFSDKKLPESVVQLQKRGLTIRWCNEDLRSHKKYYYALQEFKDVDIVLLDDDLYYPDKLLENLHIMAQRNPQCICATRVHKMTYHGASLNPYRQWIHNYNKAQMESDELFFTSGAGTLIPAGIMPQDTFNKDVFREICFFADDVWLNFQARKGGVKVISNNFYNKDEICIGNTQQEKLIALNGSEGGNDKQINAVINYLKNI</sequence>
<dbReference type="PATRIC" id="fig|742817.3.peg.110"/>
<gene>
    <name evidence="2" type="ORF">HMPREF9449_00107</name>
</gene>
<proteinExistence type="predicted"/>
<evidence type="ECO:0000313" key="3">
    <source>
        <dbReference type="Proteomes" id="UP000004892"/>
    </source>
</evidence>
<dbReference type="Gene3D" id="3.90.550.10">
    <property type="entry name" value="Spore Coat Polysaccharide Biosynthesis Protein SpsA, Chain A"/>
    <property type="match status" value="1"/>
</dbReference>
<keyword evidence="3" id="KW-1185">Reference proteome</keyword>
<dbReference type="EMBL" id="ADMC01000001">
    <property type="protein sequence ID" value="EHP51105.1"/>
    <property type="molecule type" value="Genomic_DNA"/>
</dbReference>
<dbReference type="SUPFAM" id="SSF53448">
    <property type="entry name" value="Nucleotide-diphospho-sugar transferases"/>
    <property type="match status" value="1"/>
</dbReference>
<feature type="domain" description="Glycosyltransferase 2-like" evidence="1">
    <location>
        <begin position="75"/>
        <end position="217"/>
    </location>
</feature>
<reference evidence="2 3" key="1">
    <citation type="submission" date="2012-01" db="EMBL/GenBank/DDBJ databases">
        <title>The Genome Sequence of Odoribacter laneus YIT 12061.</title>
        <authorList>
            <consortium name="The Broad Institute Genome Sequencing Platform"/>
            <person name="Earl A."/>
            <person name="Ward D."/>
            <person name="Feldgarden M."/>
            <person name="Gevers D."/>
            <person name="Morotomi M."/>
            <person name="Young S.K."/>
            <person name="Zeng Q."/>
            <person name="Gargeya S."/>
            <person name="Fitzgerald M."/>
            <person name="Haas B."/>
            <person name="Abouelleil A."/>
            <person name="Alvarado L."/>
            <person name="Arachchi H.M."/>
            <person name="Berlin A."/>
            <person name="Chapman S.B."/>
            <person name="Gearin G."/>
            <person name="Goldberg J."/>
            <person name="Griggs A."/>
            <person name="Gujja S."/>
            <person name="Hansen M."/>
            <person name="Heiman D."/>
            <person name="Howarth C."/>
            <person name="Larimer J."/>
            <person name="Lui A."/>
            <person name="MacDonald P.J.P."/>
            <person name="McCowen C."/>
            <person name="Montmayeur A."/>
            <person name="Murphy C."/>
            <person name="Neiman D."/>
            <person name="Pearson M."/>
            <person name="Priest M."/>
            <person name="Roberts A."/>
            <person name="Saif S."/>
            <person name="Shea T."/>
            <person name="Sisk P."/>
            <person name="Stolte C."/>
            <person name="Sykes S."/>
            <person name="Wortman J."/>
            <person name="Nusbaum C."/>
            <person name="Birren B."/>
        </authorList>
    </citation>
    <scope>NUCLEOTIDE SEQUENCE [LARGE SCALE GENOMIC DNA]</scope>
    <source>
        <strain evidence="2 3">YIT 12061</strain>
    </source>
</reference>
<comment type="caution">
    <text evidence="2">The sequence shown here is derived from an EMBL/GenBank/DDBJ whole genome shotgun (WGS) entry which is preliminary data.</text>
</comment>
<dbReference type="HOGENOM" id="CLU_076555_0_1_10"/>